<organism evidence="3 4">
    <name type="scientific">Salininema proteolyticum</name>
    <dbReference type="NCBI Taxonomy" id="1607685"/>
    <lineage>
        <taxon>Bacteria</taxon>
        <taxon>Bacillati</taxon>
        <taxon>Actinomycetota</taxon>
        <taxon>Actinomycetes</taxon>
        <taxon>Glycomycetales</taxon>
        <taxon>Glycomycetaceae</taxon>
        <taxon>Salininema</taxon>
    </lineage>
</organism>
<feature type="transmembrane region" description="Helical" evidence="2">
    <location>
        <begin position="175"/>
        <end position="195"/>
    </location>
</feature>
<dbReference type="EMBL" id="JBHSDK010000012">
    <property type="protein sequence ID" value="MFC4335148.1"/>
    <property type="molecule type" value="Genomic_DNA"/>
</dbReference>
<keyword evidence="4" id="KW-1185">Reference proteome</keyword>
<feature type="compositionally biased region" description="Gly residues" evidence="1">
    <location>
        <begin position="91"/>
        <end position="102"/>
    </location>
</feature>
<comment type="caution">
    <text evidence="3">The sequence shown here is derived from an EMBL/GenBank/DDBJ whole genome shotgun (WGS) entry which is preliminary data.</text>
</comment>
<reference evidence="4" key="1">
    <citation type="journal article" date="2019" name="Int. J. Syst. Evol. Microbiol.">
        <title>The Global Catalogue of Microorganisms (GCM) 10K type strain sequencing project: providing services to taxonomists for standard genome sequencing and annotation.</title>
        <authorList>
            <consortium name="The Broad Institute Genomics Platform"/>
            <consortium name="The Broad Institute Genome Sequencing Center for Infectious Disease"/>
            <person name="Wu L."/>
            <person name="Ma J."/>
        </authorList>
    </citation>
    <scope>NUCLEOTIDE SEQUENCE [LARGE SCALE GENOMIC DNA]</scope>
    <source>
        <strain evidence="4">IBRC-M 10908</strain>
    </source>
</reference>
<evidence type="ECO:0000313" key="3">
    <source>
        <dbReference type="EMBL" id="MFC4335148.1"/>
    </source>
</evidence>
<accession>A0ABV8TXL3</accession>
<keyword evidence="2" id="KW-0812">Transmembrane</keyword>
<sequence length="274" mass="28460">MGASGPRRDGPFAGRGPDGSGPSGQFRDRASGPGARPAKQEDTPLAGDETLGRLFADAPDGPTADHRQDDAPRRRTLGSSRTGEPEEHSPTGGGREPGGGGSVDKFGFYHAPEPGGAGESGSKTSPEGSPGTPAATGAETRRRPSKGTSMTVRQEESKRAGDVDRAGERAYWPTLMVTFLWYAVGFGAYLLWLLIAPVESSLCPSSGCSFWARFADSTGRSWAWVASALTSSLLLAVLLRLPKSGWRAGVAGSAAAVLGAGLVTVILRTAGWQY</sequence>
<evidence type="ECO:0000313" key="4">
    <source>
        <dbReference type="Proteomes" id="UP001595823"/>
    </source>
</evidence>
<keyword evidence="2" id="KW-0472">Membrane</keyword>
<feature type="transmembrane region" description="Helical" evidence="2">
    <location>
        <begin position="248"/>
        <end position="267"/>
    </location>
</feature>
<protein>
    <submittedName>
        <fullName evidence="3">Uncharacterized protein</fullName>
    </submittedName>
</protein>
<evidence type="ECO:0000256" key="1">
    <source>
        <dbReference type="SAM" id="MobiDB-lite"/>
    </source>
</evidence>
<feature type="transmembrane region" description="Helical" evidence="2">
    <location>
        <begin position="221"/>
        <end position="241"/>
    </location>
</feature>
<keyword evidence="2" id="KW-1133">Transmembrane helix</keyword>
<dbReference type="RefSeq" id="WP_380619557.1">
    <property type="nucleotide sequence ID" value="NZ_JBHSDK010000012.1"/>
</dbReference>
<feature type="compositionally biased region" description="Basic and acidic residues" evidence="1">
    <location>
        <begin position="153"/>
        <end position="163"/>
    </location>
</feature>
<feature type="compositionally biased region" description="Basic and acidic residues" evidence="1">
    <location>
        <begin position="63"/>
        <end position="73"/>
    </location>
</feature>
<feature type="compositionally biased region" description="Basic and acidic residues" evidence="1">
    <location>
        <begin position="1"/>
        <end position="10"/>
    </location>
</feature>
<gene>
    <name evidence="3" type="ORF">ACFPET_08040</name>
</gene>
<evidence type="ECO:0000256" key="2">
    <source>
        <dbReference type="SAM" id="Phobius"/>
    </source>
</evidence>
<proteinExistence type="predicted"/>
<name>A0ABV8TXL3_9ACTN</name>
<feature type="region of interest" description="Disordered" evidence="1">
    <location>
        <begin position="1"/>
        <end position="163"/>
    </location>
</feature>
<dbReference type="Proteomes" id="UP001595823">
    <property type="component" value="Unassembled WGS sequence"/>
</dbReference>